<dbReference type="EMBL" id="GBXM01004530">
    <property type="protein sequence ID" value="JAI04048.1"/>
    <property type="molecule type" value="Transcribed_RNA"/>
</dbReference>
<evidence type="ECO:0000313" key="1">
    <source>
        <dbReference type="EMBL" id="JAI04048.1"/>
    </source>
</evidence>
<protein>
    <submittedName>
        <fullName evidence="1">Uncharacterized protein</fullName>
    </submittedName>
</protein>
<reference evidence="1" key="1">
    <citation type="submission" date="2014-11" db="EMBL/GenBank/DDBJ databases">
        <authorList>
            <person name="Amaro Gonzalez C."/>
        </authorList>
    </citation>
    <scope>NUCLEOTIDE SEQUENCE</scope>
</reference>
<sequence length="36" mass="3912">MGVASGLPPRTTFPAFKKCVGQNCSPIKMHISKKHN</sequence>
<name>A0A0E9XMU2_ANGAN</name>
<organism evidence="1">
    <name type="scientific">Anguilla anguilla</name>
    <name type="common">European freshwater eel</name>
    <name type="synonym">Muraena anguilla</name>
    <dbReference type="NCBI Taxonomy" id="7936"/>
    <lineage>
        <taxon>Eukaryota</taxon>
        <taxon>Metazoa</taxon>
        <taxon>Chordata</taxon>
        <taxon>Craniata</taxon>
        <taxon>Vertebrata</taxon>
        <taxon>Euteleostomi</taxon>
        <taxon>Actinopterygii</taxon>
        <taxon>Neopterygii</taxon>
        <taxon>Teleostei</taxon>
        <taxon>Anguilliformes</taxon>
        <taxon>Anguillidae</taxon>
        <taxon>Anguilla</taxon>
    </lineage>
</organism>
<dbReference type="AlphaFoldDB" id="A0A0E9XMU2"/>
<reference evidence="1" key="2">
    <citation type="journal article" date="2015" name="Fish Shellfish Immunol.">
        <title>Early steps in the European eel (Anguilla anguilla)-Vibrio vulnificus interaction in the gills: Role of the RtxA13 toxin.</title>
        <authorList>
            <person name="Callol A."/>
            <person name="Pajuelo D."/>
            <person name="Ebbesson L."/>
            <person name="Teles M."/>
            <person name="MacKenzie S."/>
            <person name="Amaro C."/>
        </authorList>
    </citation>
    <scope>NUCLEOTIDE SEQUENCE</scope>
</reference>
<proteinExistence type="predicted"/>
<accession>A0A0E9XMU2</accession>